<gene>
    <name evidence="1" type="ORF">Q5Y72_08710</name>
</gene>
<dbReference type="RefSeq" id="WP_305963025.1">
    <property type="nucleotide sequence ID" value="NZ_JAVAMQ010000006.1"/>
</dbReference>
<accession>A0ABT9JBT1</accession>
<evidence type="ECO:0000313" key="1">
    <source>
        <dbReference type="EMBL" id="MDP5307175.1"/>
    </source>
</evidence>
<sequence>MDSDVKERVQESQAAARSFLAGADAKALATSTYDCTVSIGAAGGGYLNVDFKTNGNTIAQFQGGFAGGFGGYTGWGKAWFNTPVEGLIGKSGAFVVEVVGIIGGTAHVQITGDGFIGNCSTGGIGAGGGVGAGGGSFKAA</sequence>
<keyword evidence="2" id="KW-1185">Reference proteome</keyword>
<protein>
    <submittedName>
        <fullName evidence="1">Uncharacterized protein</fullName>
    </submittedName>
</protein>
<dbReference type="Proteomes" id="UP001224997">
    <property type="component" value="Unassembled WGS sequence"/>
</dbReference>
<comment type="caution">
    <text evidence="1">The sequence shown here is derived from an EMBL/GenBank/DDBJ whole genome shotgun (WGS) entry which is preliminary data.</text>
</comment>
<proteinExistence type="predicted"/>
<dbReference type="EMBL" id="JAVAMQ010000006">
    <property type="protein sequence ID" value="MDP5307175.1"/>
    <property type="molecule type" value="Genomic_DNA"/>
</dbReference>
<evidence type="ECO:0000313" key="2">
    <source>
        <dbReference type="Proteomes" id="UP001224997"/>
    </source>
</evidence>
<organism evidence="1 2">
    <name type="scientific">Paracoccus spongiarum</name>
    <dbReference type="NCBI Taxonomy" id="3064387"/>
    <lineage>
        <taxon>Bacteria</taxon>
        <taxon>Pseudomonadati</taxon>
        <taxon>Pseudomonadota</taxon>
        <taxon>Alphaproteobacteria</taxon>
        <taxon>Rhodobacterales</taxon>
        <taxon>Paracoccaceae</taxon>
        <taxon>Paracoccus</taxon>
    </lineage>
</organism>
<reference evidence="1 2" key="1">
    <citation type="submission" date="2023-08" db="EMBL/GenBank/DDBJ databases">
        <authorList>
            <person name="Park J.-S."/>
        </authorList>
    </citation>
    <scope>NUCLEOTIDE SEQUENCE [LARGE SCALE GENOMIC DNA]</scope>
    <source>
        <strain evidence="1 2">2205BS29-5</strain>
    </source>
</reference>
<name>A0ABT9JBT1_9RHOB</name>